<keyword evidence="6 8" id="KW-0472">Membrane</keyword>
<sequence length="128" mass="14488">MTLMELHPLSLHISFTRGWAEEKGNKSSLVKMSSAPESPGFKKEPPKENDFKNPGLRGVRTTTLFRAVNPELFIKPNKPVMAFGLITLSLCVAYIGYLHASQENTKDLYEAIDSEGHSYMRRKTSKWD</sequence>
<dbReference type="PANTHER" id="PTHR14274:SF1">
    <property type="entry name" value="SMALL INTEGRAL MEMBRANE PROTEIN 8"/>
    <property type="match status" value="1"/>
</dbReference>
<dbReference type="Pfam" id="PF14937">
    <property type="entry name" value="DUF4500"/>
    <property type="match status" value="1"/>
</dbReference>
<dbReference type="Proteomes" id="UP000823872">
    <property type="component" value="Chromosome B2"/>
</dbReference>
<evidence type="ECO:0000256" key="6">
    <source>
        <dbReference type="ARBA" id="ARBA00023136"/>
    </source>
</evidence>
<dbReference type="PANTHER" id="PTHR14274">
    <property type="entry name" value="SMALL INTEGRAL MEMBRANE PROTEIN 8"/>
    <property type="match status" value="1"/>
</dbReference>
<reference evidence="9 10" key="1">
    <citation type="submission" date="2021-02" db="EMBL/GenBank/DDBJ databases">
        <title>Safari Cat Assemblies.</title>
        <authorList>
            <person name="Bredemeyer K.R."/>
            <person name="Murphy W.J."/>
        </authorList>
    </citation>
    <scope>NUCLEOTIDE SEQUENCE [LARGE SCALE GENOMIC DNA]</scope>
</reference>
<feature type="compositionally biased region" description="Basic and acidic residues" evidence="7">
    <location>
        <begin position="40"/>
        <end position="51"/>
    </location>
</feature>
<gene>
    <name evidence="9" type="primary">SMIM8</name>
</gene>
<evidence type="ECO:0000256" key="1">
    <source>
        <dbReference type="ARBA" id="ARBA00004167"/>
    </source>
</evidence>
<keyword evidence="4 8" id="KW-0812">Transmembrane</keyword>
<evidence type="ECO:0000256" key="7">
    <source>
        <dbReference type="SAM" id="MobiDB-lite"/>
    </source>
</evidence>
<comment type="similarity">
    <text evidence="2">Belongs to the SMIM8 family.</text>
</comment>
<feature type="region of interest" description="Disordered" evidence="7">
    <location>
        <begin position="26"/>
        <end position="55"/>
    </location>
</feature>
<evidence type="ECO:0000256" key="2">
    <source>
        <dbReference type="ARBA" id="ARBA00009328"/>
    </source>
</evidence>
<dbReference type="Ensembl" id="ENSFCTT00005030701.1">
    <property type="protein sequence ID" value="ENSFCTP00005020131.1"/>
    <property type="gene ID" value="ENSFCTG00005010980.1"/>
</dbReference>
<evidence type="ECO:0000313" key="9">
    <source>
        <dbReference type="Ensembl" id="ENSFCTP00005020131.1"/>
    </source>
</evidence>
<keyword evidence="10" id="KW-1185">Reference proteome</keyword>
<proteinExistence type="inferred from homology"/>
<evidence type="ECO:0000256" key="4">
    <source>
        <dbReference type="ARBA" id="ARBA00022692"/>
    </source>
</evidence>
<dbReference type="GeneTree" id="ENSGT00390000011674"/>
<feature type="transmembrane region" description="Helical" evidence="8">
    <location>
        <begin position="80"/>
        <end position="100"/>
    </location>
</feature>
<organism evidence="9 10">
    <name type="scientific">Felis catus</name>
    <name type="common">Cat</name>
    <name type="synonym">Felis silvestris catus</name>
    <dbReference type="NCBI Taxonomy" id="9685"/>
    <lineage>
        <taxon>Eukaryota</taxon>
        <taxon>Metazoa</taxon>
        <taxon>Chordata</taxon>
        <taxon>Craniata</taxon>
        <taxon>Vertebrata</taxon>
        <taxon>Euteleostomi</taxon>
        <taxon>Mammalia</taxon>
        <taxon>Eutheria</taxon>
        <taxon>Laurasiatheria</taxon>
        <taxon>Carnivora</taxon>
        <taxon>Feliformia</taxon>
        <taxon>Felidae</taxon>
        <taxon>Felinae</taxon>
        <taxon>Felis</taxon>
    </lineage>
</organism>
<protein>
    <recommendedName>
        <fullName evidence="3">Small integral membrane protein 8</fullName>
    </recommendedName>
</protein>
<evidence type="ECO:0000313" key="10">
    <source>
        <dbReference type="Proteomes" id="UP000823872"/>
    </source>
</evidence>
<evidence type="ECO:0000256" key="8">
    <source>
        <dbReference type="SAM" id="Phobius"/>
    </source>
</evidence>
<reference evidence="9" key="3">
    <citation type="submission" date="2025-09" db="UniProtKB">
        <authorList>
            <consortium name="Ensembl"/>
        </authorList>
    </citation>
    <scope>IDENTIFICATION</scope>
    <source>
        <strain evidence="9">breed Abyssinian</strain>
    </source>
</reference>
<reference evidence="9" key="2">
    <citation type="submission" date="2025-08" db="UniProtKB">
        <authorList>
            <consortium name="Ensembl"/>
        </authorList>
    </citation>
    <scope>IDENTIFICATION</scope>
    <source>
        <strain evidence="9">breed Abyssinian</strain>
    </source>
</reference>
<keyword evidence="5 8" id="KW-1133">Transmembrane helix</keyword>
<evidence type="ECO:0000256" key="3">
    <source>
        <dbReference type="ARBA" id="ARBA00014451"/>
    </source>
</evidence>
<dbReference type="InterPro" id="IPR026686">
    <property type="entry name" value="UPF0708"/>
</dbReference>
<name>A0ABI7XC80_FELCA</name>
<evidence type="ECO:0000256" key="5">
    <source>
        <dbReference type="ARBA" id="ARBA00022989"/>
    </source>
</evidence>
<comment type="subcellular location">
    <subcellularLocation>
        <location evidence="1">Membrane</location>
        <topology evidence="1">Single-pass membrane protein</topology>
    </subcellularLocation>
</comment>
<accession>A0ABI7XC80</accession>